<reference evidence="6" key="1">
    <citation type="submission" date="2016-11" db="EMBL/GenBank/DDBJ databases">
        <authorList>
            <person name="Varghese N."/>
            <person name="Submissions S."/>
        </authorList>
    </citation>
    <scope>NUCLEOTIDE SEQUENCE [LARGE SCALE GENOMIC DNA]</scope>
    <source>
        <strain evidence="6">DSM 22623</strain>
    </source>
</reference>
<evidence type="ECO:0000313" key="6">
    <source>
        <dbReference type="Proteomes" id="UP000184432"/>
    </source>
</evidence>
<dbReference type="Pfam" id="PF00156">
    <property type="entry name" value="Pribosyltran"/>
    <property type="match status" value="1"/>
</dbReference>
<dbReference type="SUPFAM" id="SSF53271">
    <property type="entry name" value="PRTase-like"/>
    <property type="match status" value="1"/>
</dbReference>
<dbReference type="InterPro" id="IPR029099">
    <property type="entry name" value="Pribosyltran_N"/>
</dbReference>
<dbReference type="RefSeq" id="WP_073313624.1">
    <property type="nucleotide sequence ID" value="NZ_FQYP01000001.1"/>
</dbReference>
<dbReference type="GO" id="GO:0000287">
    <property type="term" value="F:magnesium ion binding"/>
    <property type="evidence" value="ECO:0007669"/>
    <property type="project" value="InterPro"/>
</dbReference>
<dbReference type="PANTHER" id="PTHR10210:SF41">
    <property type="entry name" value="RIBOSE-PHOSPHATE PYROPHOSPHOKINASE 1, CHLOROPLASTIC"/>
    <property type="match status" value="1"/>
</dbReference>
<dbReference type="NCBIfam" id="TIGR01251">
    <property type="entry name" value="ribP_PPkin"/>
    <property type="match status" value="1"/>
</dbReference>
<dbReference type="STRING" id="570521.SAMN04488508_101556"/>
<dbReference type="GO" id="GO:0016301">
    <property type="term" value="F:kinase activity"/>
    <property type="evidence" value="ECO:0007669"/>
    <property type="project" value="UniProtKB-KW"/>
</dbReference>
<dbReference type="AlphaFoldDB" id="A0A1M6AZM6"/>
<evidence type="ECO:0000256" key="2">
    <source>
        <dbReference type="RuleBase" id="RU004324"/>
    </source>
</evidence>
<keyword evidence="6" id="KW-1185">Reference proteome</keyword>
<keyword evidence="1 2" id="KW-0545">Nucleotide biosynthesis</keyword>
<feature type="domain" description="Phosphoribosyltransferase" evidence="3">
    <location>
        <begin position="141"/>
        <end position="255"/>
    </location>
</feature>
<keyword evidence="5" id="KW-0418">Kinase</keyword>
<organism evidence="5 6">
    <name type="scientific">Aquimarina spongiae</name>
    <dbReference type="NCBI Taxonomy" id="570521"/>
    <lineage>
        <taxon>Bacteria</taxon>
        <taxon>Pseudomonadati</taxon>
        <taxon>Bacteroidota</taxon>
        <taxon>Flavobacteriia</taxon>
        <taxon>Flavobacteriales</taxon>
        <taxon>Flavobacteriaceae</taxon>
        <taxon>Aquimarina</taxon>
    </lineage>
</organism>
<dbReference type="SMART" id="SM01400">
    <property type="entry name" value="Pribosyltran_N"/>
    <property type="match status" value="1"/>
</dbReference>
<dbReference type="GO" id="GO:0005737">
    <property type="term" value="C:cytoplasm"/>
    <property type="evidence" value="ECO:0007669"/>
    <property type="project" value="TreeGrafter"/>
</dbReference>
<dbReference type="GO" id="GO:0006164">
    <property type="term" value="P:purine nucleotide biosynthetic process"/>
    <property type="evidence" value="ECO:0007669"/>
    <property type="project" value="TreeGrafter"/>
</dbReference>
<sequence>MKYLHLDPSFTPYGNSIEFDAFVFNGGEPHIKIKEQQIGNTVTITHRISSFNDMGLLLIATDALRRMGVRHINAFIPYFPAARQDRVMVAGESLSVKVYADMINAQQYNQVTVFDPHSEVTPALLNNVKVIHNYEFVKTCIGKINEEVLLISPDGGALKKIYKVAEYLGGVEVIECSKKRDVTTGQLSGFRVYEDDLKGKHCMIIDDICDGGGTFLGLAEELKAKNAGELSLAVSHGIFSKGIEVLTDQFNYVFTTNSFKDFDHDKLYQFSL</sequence>
<dbReference type="GO" id="GO:0006015">
    <property type="term" value="P:5-phosphoribose 1-diphosphate biosynthetic process"/>
    <property type="evidence" value="ECO:0007669"/>
    <property type="project" value="TreeGrafter"/>
</dbReference>
<keyword evidence="5" id="KW-0808">Transferase</keyword>
<feature type="domain" description="Ribose-phosphate pyrophosphokinase N-terminal" evidence="4">
    <location>
        <begin position="23"/>
        <end position="105"/>
    </location>
</feature>
<dbReference type="GO" id="GO:0002189">
    <property type="term" value="C:ribose phosphate diphosphokinase complex"/>
    <property type="evidence" value="ECO:0007669"/>
    <property type="project" value="TreeGrafter"/>
</dbReference>
<accession>A0A1M6AZM6</accession>
<name>A0A1M6AZM6_9FLAO</name>
<evidence type="ECO:0000259" key="4">
    <source>
        <dbReference type="Pfam" id="PF13793"/>
    </source>
</evidence>
<comment type="similarity">
    <text evidence="2">Belongs to the ribose-phosphate pyrophosphokinase family.</text>
</comment>
<dbReference type="InterPro" id="IPR029057">
    <property type="entry name" value="PRTase-like"/>
</dbReference>
<dbReference type="InterPro" id="IPR000836">
    <property type="entry name" value="PRTase_dom"/>
</dbReference>
<dbReference type="OrthoDB" id="643885at2"/>
<gene>
    <name evidence="5" type="ORF">SAMN04488508_101556</name>
</gene>
<dbReference type="Gene3D" id="3.40.50.2020">
    <property type="match status" value="2"/>
</dbReference>
<dbReference type="InterPro" id="IPR005946">
    <property type="entry name" value="Rib-P_diPkinase"/>
</dbReference>
<protein>
    <submittedName>
        <fullName evidence="5">Ribose-phosphate pyrophosphokinase</fullName>
    </submittedName>
</protein>
<evidence type="ECO:0000259" key="3">
    <source>
        <dbReference type="Pfam" id="PF00156"/>
    </source>
</evidence>
<dbReference type="PANTHER" id="PTHR10210">
    <property type="entry name" value="RIBOSE-PHOSPHATE DIPHOSPHOKINASE FAMILY MEMBER"/>
    <property type="match status" value="1"/>
</dbReference>
<dbReference type="GO" id="GO:0004749">
    <property type="term" value="F:ribose phosphate diphosphokinase activity"/>
    <property type="evidence" value="ECO:0007669"/>
    <property type="project" value="TreeGrafter"/>
</dbReference>
<dbReference type="EMBL" id="FQYP01000001">
    <property type="protein sequence ID" value="SHI41912.1"/>
    <property type="molecule type" value="Genomic_DNA"/>
</dbReference>
<dbReference type="CDD" id="cd06223">
    <property type="entry name" value="PRTases_typeI"/>
    <property type="match status" value="1"/>
</dbReference>
<proteinExistence type="inferred from homology"/>
<evidence type="ECO:0000313" key="5">
    <source>
        <dbReference type="EMBL" id="SHI41912.1"/>
    </source>
</evidence>
<evidence type="ECO:0000256" key="1">
    <source>
        <dbReference type="ARBA" id="ARBA00022727"/>
    </source>
</evidence>
<dbReference type="Pfam" id="PF13793">
    <property type="entry name" value="Pribosyltran_N"/>
    <property type="match status" value="1"/>
</dbReference>
<dbReference type="Proteomes" id="UP000184432">
    <property type="component" value="Unassembled WGS sequence"/>
</dbReference>